<dbReference type="RefSeq" id="XP_055899376.1">
    <property type="nucleotide sequence ID" value="XM_056043401.1"/>
</dbReference>
<dbReference type="GeneID" id="106076754"/>
<dbReference type="OrthoDB" id="10284850at2759"/>
<keyword evidence="1" id="KW-1185">Reference proteome</keyword>
<dbReference type="RefSeq" id="XP_055899377.1">
    <property type="nucleotide sequence ID" value="XM_056043402.1"/>
</dbReference>
<accession>A0A9W3BIW9</accession>
<organism evidence="1 2">
    <name type="scientific">Biomphalaria glabrata</name>
    <name type="common">Bloodfluke planorb</name>
    <name type="synonym">Freshwater snail</name>
    <dbReference type="NCBI Taxonomy" id="6526"/>
    <lineage>
        <taxon>Eukaryota</taxon>
        <taxon>Metazoa</taxon>
        <taxon>Spiralia</taxon>
        <taxon>Lophotrochozoa</taxon>
        <taxon>Mollusca</taxon>
        <taxon>Gastropoda</taxon>
        <taxon>Heterobranchia</taxon>
        <taxon>Euthyneura</taxon>
        <taxon>Panpulmonata</taxon>
        <taxon>Hygrophila</taxon>
        <taxon>Lymnaeoidea</taxon>
        <taxon>Planorbidae</taxon>
        <taxon>Biomphalaria</taxon>
    </lineage>
</organism>
<gene>
    <name evidence="2 3 4 5" type="primary">LOC106076754</name>
</gene>
<dbReference type="AlphaFoldDB" id="A0A9W3BIW9"/>
<dbReference type="RefSeq" id="XP_055899379.1">
    <property type="nucleotide sequence ID" value="XM_056043404.1"/>
</dbReference>
<dbReference type="Proteomes" id="UP001165740">
    <property type="component" value="Chromosome 10"/>
</dbReference>
<name>A0A9W3BIW9_BIOGL</name>
<evidence type="ECO:0000313" key="5">
    <source>
        <dbReference type="RefSeq" id="XP_055899380.1"/>
    </source>
</evidence>
<evidence type="ECO:0000313" key="1">
    <source>
        <dbReference type="Proteomes" id="UP001165740"/>
    </source>
</evidence>
<sequence length="252" mass="29076">MQTIILPNLCERWLNSQGKHFQGVNVSKLHLSCKDLEWMTLLKKHEQLDMSRTVNIIFQPRHQNAFYDLRASQDFAAKRKVTLLQLLVKGLRNANTSFDMPGTPNKELLICHNSQLPAEAKAIFGNYLWIDPGKDVHFERLPKQAFNSLENKGIIRDSATIKMFENQYIGQFHCTATLRGDVAFDGYWDSINIGQIVRDLKVTNQMRLEAIDVFYKKNDYGFNVPDGIEWRMSGNCELTWISNMEIMSNDAT</sequence>
<evidence type="ECO:0000313" key="2">
    <source>
        <dbReference type="RefSeq" id="XP_055899376.1"/>
    </source>
</evidence>
<protein>
    <submittedName>
        <fullName evidence="2 3">Uncharacterized protein LOC106076754 isoform X1</fullName>
    </submittedName>
</protein>
<evidence type="ECO:0000313" key="3">
    <source>
        <dbReference type="RefSeq" id="XP_055899377.1"/>
    </source>
</evidence>
<proteinExistence type="predicted"/>
<evidence type="ECO:0000313" key="4">
    <source>
        <dbReference type="RefSeq" id="XP_055899379.1"/>
    </source>
</evidence>
<reference evidence="2 3" key="1">
    <citation type="submission" date="2025-04" db="UniProtKB">
        <authorList>
            <consortium name="RefSeq"/>
        </authorList>
    </citation>
    <scope>IDENTIFICATION</scope>
</reference>
<dbReference type="RefSeq" id="XP_055899380.1">
    <property type="nucleotide sequence ID" value="XM_056043405.1"/>
</dbReference>